<evidence type="ECO:0008006" key="4">
    <source>
        <dbReference type="Google" id="ProtNLM"/>
    </source>
</evidence>
<keyword evidence="1" id="KW-0812">Transmembrane</keyword>
<name>A0A3M0GLV3_9CORY</name>
<proteinExistence type="predicted"/>
<evidence type="ECO:0000256" key="1">
    <source>
        <dbReference type="SAM" id="Phobius"/>
    </source>
</evidence>
<accession>A0A3M0GLV3</accession>
<feature type="transmembrane region" description="Helical" evidence="1">
    <location>
        <begin position="169"/>
        <end position="186"/>
    </location>
</feature>
<reference evidence="2 3" key="1">
    <citation type="submission" date="2018-10" db="EMBL/GenBank/DDBJ databases">
        <title>Corynebacterium macginleyi genome sequencing and assembly of the type strain and two clinical samples.</title>
        <authorList>
            <person name="Bernier A.-M."/>
            <person name="Bernard K."/>
        </authorList>
    </citation>
    <scope>NUCLEOTIDE SEQUENCE [LARGE SCALE GENOMIC DNA]</scope>
    <source>
        <strain evidence="2 3">NML 120205</strain>
    </source>
</reference>
<feature type="transmembrane region" description="Helical" evidence="1">
    <location>
        <begin position="57"/>
        <end position="76"/>
    </location>
</feature>
<keyword evidence="1" id="KW-1133">Transmembrane helix</keyword>
<gene>
    <name evidence="2" type="ORF">D9543_02400</name>
</gene>
<dbReference type="EMBL" id="REGC01000002">
    <property type="protein sequence ID" value="RMB63682.1"/>
    <property type="molecule type" value="Genomic_DNA"/>
</dbReference>
<dbReference type="PANTHER" id="PTHR40761:SF1">
    <property type="entry name" value="CONSERVED INTEGRAL MEMBRANE ALANINE VALINE AND LEUCINE RICH PROTEIN-RELATED"/>
    <property type="match status" value="1"/>
</dbReference>
<feature type="transmembrane region" description="Helical" evidence="1">
    <location>
        <begin position="113"/>
        <end position="131"/>
    </location>
</feature>
<dbReference type="AlphaFoldDB" id="A0A3M0GLV3"/>
<evidence type="ECO:0000313" key="3">
    <source>
        <dbReference type="Proteomes" id="UP000270649"/>
    </source>
</evidence>
<feature type="transmembrane region" description="Helical" evidence="1">
    <location>
        <begin position="143"/>
        <end position="162"/>
    </location>
</feature>
<organism evidence="2 3">
    <name type="scientific">Corynebacterium macginleyi</name>
    <dbReference type="NCBI Taxonomy" id="38290"/>
    <lineage>
        <taxon>Bacteria</taxon>
        <taxon>Bacillati</taxon>
        <taxon>Actinomycetota</taxon>
        <taxon>Actinomycetes</taxon>
        <taxon>Mycobacteriales</taxon>
        <taxon>Corynebacteriaceae</taxon>
        <taxon>Corynebacterium</taxon>
    </lineage>
</organism>
<dbReference type="PANTHER" id="PTHR40761">
    <property type="entry name" value="CONSERVED INTEGRAL MEMBRANE ALANINE VALINE AND LEUCINE RICH PROTEIN-RELATED"/>
    <property type="match status" value="1"/>
</dbReference>
<feature type="transmembrane region" description="Helical" evidence="1">
    <location>
        <begin position="206"/>
        <end position="226"/>
    </location>
</feature>
<keyword evidence="1" id="KW-0472">Membrane</keyword>
<dbReference type="NCBIfam" id="NF038012">
    <property type="entry name" value="DMT_1"/>
    <property type="match status" value="1"/>
</dbReference>
<dbReference type="Proteomes" id="UP000270649">
    <property type="component" value="Unassembled WGS sequence"/>
</dbReference>
<feature type="transmembrane region" description="Helical" evidence="1">
    <location>
        <begin position="17"/>
        <end position="36"/>
    </location>
</feature>
<evidence type="ECO:0000313" key="2">
    <source>
        <dbReference type="EMBL" id="RMB63682.1"/>
    </source>
</evidence>
<feature type="transmembrane region" description="Helical" evidence="1">
    <location>
        <begin position="82"/>
        <end position="101"/>
    </location>
</feature>
<comment type="caution">
    <text evidence="2">The sequence shown here is derived from an EMBL/GenBank/DDBJ whole genome shotgun (WGS) entry which is preliminary data.</text>
</comment>
<feature type="transmembrane region" description="Helical" evidence="1">
    <location>
        <begin position="235"/>
        <end position="254"/>
    </location>
</feature>
<feature type="transmembrane region" description="Helical" evidence="1">
    <location>
        <begin position="266"/>
        <end position="284"/>
    </location>
</feature>
<sequence>MHICPIFTSVERVLSNLLAVFFALASALTVAWGTVVRHRIAIEADDSVMRSAMINPLWWVGTVAAILAYGLQVVALGFGTLLVVQPILVLSLMFTLPLSAWYAKRPMPVHETFWSIALTVAVGVMVVYGRPVAGNPRPEWSEWWPALLLGLATLAALGVAGHKFREQRPLALGTACGVIYGFVALLSKAVVDIFTHEGLGILAGSWQFYGLIGLALTGTVVQQYSFNAGPLAKSLPAMTIFEPIVAFNLGYMVLGEKFLIDSTTGWLIMMAALGVMITATIILSRSPVSQRS</sequence>
<protein>
    <recommendedName>
        <fullName evidence="4">DMT family transporter</fullName>
    </recommendedName>
</protein>